<reference evidence="1" key="1">
    <citation type="submission" date="2022-07" db="EMBL/GenBank/DDBJ databases">
        <title>The genome of Lyophyllum shimeji provides insight into the initial evolution of ectomycorrhizal fungal genome.</title>
        <authorList>
            <person name="Kobayashi Y."/>
            <person name="Shibata T."/>
            <person name="Hirakawa H."/>
            <person name="Shigenobu S."/>
            <person name="Nishiyama T."/>
            <person name="Yamada A."/>
            <person name="Hasebe M."/>
            <person name="Kawaguchi M."/>
        </authorList>
    </citation>
    <scope>NUCLEOTIDE SEQUENCE</scope>
    <source>
        <strain evidence="1">AT787</strain>
    </source>
</reference>
<keyword evidence="2" id="KW-1185">Reference proteome</keyword>
<sequence>MFESFLRPLRRYYPALLQSVAPLIAPNELCAVIVWCFVASSSARAYTHSAQNYNSFNAIMIFLEKPCQCLPFQQVIEPYTTRGL</sequence>
<dbReference type="AlphaFoldDB" id="A0A9P3PV87"/>
<comment type="caution">
    <text evidence="1">The sequence shown here is derived from an EMBL/GenBank/DDBJ whole genome shotgun (WGS) entry which is preliminary data.</text>
</comment>
<organism evidence="1 2">
    <name type="scientific">Lyophyllum shimeji</name>
    <name type="common">Hon-shimeji</name>
    <name type="synonym">Tricholoma shimeji</name>
    <dbReference type="NCBI Taxonomy" id="47721"/>
    <lineage>
        <taxon>Eukaryota</taxon>
        <taxon>Fungi</taxon>
        <taxon>Dikarya</taxon>
        <taxon>Basidiomycota</taxon>
        <taxon>Agaricomycotina</taxon>
        <taxon>Agaricomycetes</taxon>
        <taxon>Agaricomycetidae</taxon>
        <taxon>Agaricales</taxon>
        <taxon>Tricholomatineae</taxon>
        <taxon>Lyophyllaceae</taxon>
        <taxon>Lyophyllum</taxon>
    </lineage>
</organism>
<name>A0A9P3PV87_LYOSH</name>
<evidence type="ECO:0000313" key="2">
    <source>
        <dbReference type="Proteomes" id="UP001063166"/>
    </source>
</evidence>
<gene>
    <name evidence="1" type="ORF">LshimejAT787_1101990</name>
</gene>
<protein>
    <submittedName>
        <fullName evidence="1">Uncharacterized protein</fullName>
    </submittedName>
</protein>
<dbReference type="EMBL" id="BRPK01000011">
    <property type="protein sequence ID" value="GLB42184.1"/>
    <property type="molecule type" value="Genomic_DNA"/>
</dbReference>
<accession>A0A9P3PV87</accession>
<dbReference type="Proteomes" id="UP001063166">
    <property type="component" value="Unassembled WGS sequence"/>
</dbReference>
<proteinExistence type="predicted"/>
<evidence type="ECO:0000313" key="1">
    <source>
        <dbReference type="EMBL" id="GLB42184.1"/>
    </source>
</evidence>